<evidence type="ECO:0000313" key="3">
    <source>
        <dbReference type="EMBL" id="MBR7825926.1"/>
    </source>
</evidence>
<keyword evidence="2" id="KW-0812">Transmembrane</keyword>
<dbReference type="AlphaFoldDB" id="A0A941IJP8"/>
<proteinExistence type="predicted"/>
<gene>
    <name evidence="3" type="ORF">KDK95_06375</name>
</gene>
<feature type="region of interest" description="Disordered" evidence="1">
    <location>
        <begin position="65"/>
        <end position="100"/>
    </location>
</feature>
<keyword evidence="2" id="KW-0472">Membrane</keyword>
<sequence length="282" mass="28095">MEAGPTRRPPAAGSSGAARTRIKLPTDPYSDGVRNRSRLRGPLIVGGVVVALFAVIALVNHGGGSTGSNAASATGTPSAGATPSASASPVTTSYDSTQANGTADGVPVGYPHSSSGAEAAAANYVVAFNSASMVRSSARARLINAIADPAIAGTLQGQFDAAYAQIDTTYGLSGSGAAPAGQTYVERAAPVGVSLVSDSGNTATVSVWVVTLAGLAGTNSQHAVSEDWATVTVTLNWTHGDWKWFSFQSADGPAPLGGLQTPAAGSTLQAAVSTFGGLRYGR</sequence>
<keyword evidence="4" id="KW-1185">Reference proteome</keyword>
<protein>
    <submittedName>
        <fullName evidence="3">Uncharacterized protein</fullName>
    </submittedName>
</protein>
<evidence type="ECO:0000313" key="4">
    <source>
        <dbReference type="Proteomes" id="UP000676325"/>
    </source>
</evidence>
<comment type="caution">
    <text evidence="3">The sequence shown here is derived from an EMBL/GenBank/DDBJ whole genome shotgun (WGS) entry which is preliminary data.</text>
</comment>
<feature type="region of interest" description="Disordered" evidence="1">
    <location>
        <begin position="1"/>
        <end position="36"/>
    </location>
</feature>
<reference evidence="3" key="1">
    <citation type="submission" date="2021-04" db="EMBL/GenBank/DDBJ databases">
        <title>Genome based classification of Actinospica acidithermotolerans sp. nov., an actinobacterium isolated from an Indonesian hot spring.</title>
        <authorList>
            <person name="Kusuma A.B."/>
            <person name="Putra K.E."/>
            <person name="Nafisah S."/>
            <person name="Loh J."/>
            <person name="Nouioui I."/>
            <person name="Goodfellow M."/>
        </authorList>
    </citation>
    <scope>NUCLEOTIDE SEQUENCE</scope>
    <source>
        <strain evidence="3">MGRD01-02</strain>
    </source>
</reference>
<dbReference type="EMBL" id="JAGSOH010000010">
    <property type="protein sequence ID" value="MBR7825926.1"/>
    <property type="molecule type" value="Genomic_DNA"/>
</dbReference>
<organism evidence="3 4">
    <name type="scientific">Actinospica acidithermotolerans</name>
    <dbReference type="NCBI Taxonomy" id="2828514"/>
    <lineage>
        <taxon>Bacteria</taxon>
        <taxon>Bacillati</taxon>
        <taxon>Actinomycetota</taxon>
        <taxon>Actinomycetes</taxon>
        <taxon>Catenulisporales</taxon>
        <taxon>Actinospicaceae</taxon>
        <taxon>Actinospica</taxon>
    </lineage>
</organism>
<evidence type="ECO:0000256" key="2">
    <source>
        <dbReference type="SAM" id="Phobius"/>
    </source>
</evidence>
<dbReference type="RefSeq" id="WP_212517074.1">
    <property type="nucleotide sequence ID" value="NZ_JAGSOH010000010.1"/>
</dbReference>
<evidence type="ECO:0000256" key="1">
    <source>
        <dbReference type="SAM" id="MobiDB-lite"/>
    </source>
</evidence>
<feature type="transmembrane region" description="Helical" evidence="2">
    <location>
        <begin position="43"/>
        <end position="63"/>
    </location>
</feature>
<accession>A0A941IJP8</accession>
<feature type="compositionally biased region" description="Low complexity" evidence="1">
    <location>
        <begin position="67"/>
        <end position="93"/>
    </location>
</feature>
<keyword evidence="2" id="KW-1133">Transmembrane helix</keyword>
<dbReference type="Proteomes" id="UP000676325">
    <property type="component" value="Unassembled WGS sequence"/>
</dbReference>
<name>A0A941IJP8_9ACTN</name>